<dbReference type="InterPro" id="IPR014748">
    <property type="entry name" value="Enoyl-CoA_hydra_C"/>
</dbReference>
<name>A0A508TC37_9BRAD</name>
<keyword evidence="3" id="KW-1185">Reference proteome</keyword>
<evidence type="ECO:0000313" key="3">
    <source>
        <dbReference type="Proteomes" id="UP000328092"/>
    </source>
</evidence>
<dbReference type="Gene3D" id="1.10.12.10">
    <property type="entry name" value="Lyase 2-enoyl-coa Hydratase, Chain A, domain 2"/>
    <property type="match status" value="1"/>
</dbReference>
<protein>
    <submittedName>
        <fullName evidence="2">Short-chain-enoyl-CoA hydratase</fullName>
        <ecNumber evidence="2">4.2.1.150</ecNumber>
    </submittedName>
</protein>
<dbReference type="InterPro" id="IPR029045">
    <property type="entry name" value="ClpP/crotonase-like_dom_sf"/>
</dbReference>
<keyword evidence="2" id="KW-0456">Lyase</keyword>
<dbReference type="GO" id="GO:0018812">
    <property type="term" value="F:3-hydroxyacyl-CoA dehydratase activity"/>
    <property type="evidence" value="ECO:0007669"/>
    <property type="project" value="UniProtKB-EC"/>
</dbReference>
<organism evidence="2 3">
    <name type="scientific">Bradyrhizobium ivorense</name>
    <dbReference type="NCBI Taxonomy" id="2511166"/>
    <lineage>
        <taxon>Bacteria</taxon>
        <taxon>Pseudomonadati</taxon>
        <taxon>Pseudomonadota</taxon>
        <taxon>Alphaproteobacteria</taxon>
        <taxon>Hyphomicrobiales</taxon>
        <taxon>Nitrobacteraceae</taxon>
        <taxon>Bradyrhizobium</taxon>
    </lineage>
</organism>
<dbReference type="Proteomes" id="UP000328092">
    <property type="component" value="Unassembled WGS sequence"/>
</dbReference>
<dbReference type="NCBIfam" id="NF006109">
    <property type="entry name" value="PRK08260.1"/>
    <property type="match status" value="1"/>
</dbReference>
<evidence type="ECO:0000313" key="2">
    <source>
        <dbReference type="EMBL" id="VIO70637.1"/>
    </source>
</evidence>
<dbReference type="EC" id="4.2.1.150" evidence="2"/>
<dbReference type="PANTHER" id="PTHR43684:SF4">
    <property type="entry name" value="ENOYL-COA HYDRATASE_ISOMERASE FAMILY PROTEIN (AFU_ORTHOLOGUE AFUA_1G01890)"/>
    <property type="match status" value="1"/>
</dbReference>
<dbReference type="AlphaFoldDB" id="A0A508TC37"/>
<comment type="similarity">
    <text evidence="1">Belongs to the enoyl-CoA hydratase/isomerase family.</text>
</comment>
<dbReference type="PANTHER" id="PTHR43684">
    <property type="match status" value="1"/>
</dbReference>
<sequence>MAYETIKYEIDEKILTITLNRPDKLNACTALMEREVVDAFDCADKDNDVLAIIVTGAGRAFCAGADLSLGGDTFDRDVRRGPVRRLPDGKVDYSDPMVSDGGGKIAIRIFRSLKPVIGAVNGPAVGMGATLQLPMDVRIASHDARFGFVFSQRGLVPEGASSWFLPRVVGIAQALEWSLSGRIFTAEEALAGRLINRIVRPDELLPSARALAVQIVEKTAPVSVTLIRQMMWRMLGADDPMEAHKIESRGMYARGRSADAKEGVVAFLEKRPAAFKDRVPADLPDYFPWWTEREYK</sequence>
<dbReference type="SUPFAM" id="SSF52096">
    <property type="entry name" value="ClpP/crotonase"/>
    <property type="match status" value="1"/>
</dbReference>
<dbReference type="InterPro" id="IPR001753">
    <property type="entry name" value="Enoyl-CoA_hydra/iso"/>
</dbReference>
<dbReference type="InterPro" id="IPR051053">
    <property type="entry name" value="ECH/Chromodomain_protein"/>
</dbReference>
<dbReference type="CDD" id="cd06558">
    <property type="entry name" value="crotonase-like"/>
    <property type="match status" value="1"/>
</dbReference>
<dbReference type="OrthoDB" id="9777711at2"/>
<proteinExistence type="inferred from homology"/>
<gene>
    <name evidence="2" type="primary">crt_5</name>
    <name evidence="2" type="ORF">CI1B_32910</name>
</gene>
<dbReference type="RefSeq" id="WP_139860445.1">
    <property type="nucleotide sequence ID" value="NZ_CAADFC020000011.1"/>
</dbReference>
<accession>A0A508TC37</accession>
<dbReference type="Pfam" id="PF00378">
    <property type="entry name" value="ECH_1"/>
    <property type="match status" value="2"/>
</dbReference>
<comment type="caution">
    <text evidence="2">The sequence shown here is derived from an EMBL/GenBank/DDBJ whole genome shotgun (WGS) entry which is preliminary data.</text>
</comment>
<dbReference type="Gene3D" id="3.90.226.10">
    <property type="entry name" value="2-enoyl-CoA Hydratase, Chain A, domain 1"/>
    <property type="match status" value="1"/>
</dbReference>
<dbReference type="EMBL" id="CAADFC020000011">
    <property type="protein sequence ID" value="VIO70637.1"/>
    <property type="molecule type" value="Genomic_DNA"/>
</dbReference>
<reference evidence="2" key="1">
    <citation type="submission" date="2019-02" db="EMBL/GenBank/DDBJ databases">
        <authorList>
            <person name="Pothier F.J."/>
        </authorList>
    </citation>
    <scope>NUCLEOTIDE SEQUENCE</scope>
    <source>
        <strain evidence="2">CI-1B</strain>
    </source>
</reference>
<evidence type="ECO:0000256" key="1">
    <source>
        <dbReference type="ARBA" id="ARBA00005254"/>
    </source>
</evidence>